<dbReference type="EMBL" id="JAZAVJ010000005">
    <property type="protein sequence ID" value="KAK7424278.1"/>
    <property type="molecule type" value="Genomic_DNA"/>
</dbReference>
<keyword evidence="7" id="KW-1185">Reference proteome</keyword>
<dbReference type="Pfam" id="PF02737">
    <property type="entry name" value="3HCDH_N"/>
    <property type="match status" value="1"/>
</dbReference>
<name>A0ABR1HU92_9HYPO</name>
<reference evidence="6 7" key="1">
    <citation type="journal article" date="2025" name="Microbiol. Resour. Announc.">
        <title>Draft genome sequences for Neonectria magnoliae and Neonectria punicea, canker pathogens of Liriodendron tulipifera and Acer saccharum in West Virginia.</title>
        <authorList>
            <person name="Petronek H.M."/>
            <person name="Kasson M.T."/>
            <person name="Metheny A.M."/>
            <person name="Stauder C.M."/>
            <person name="Lovett B."/>
            <person name="Lynch S.C."/>
            <person name="Garnas J.R."/>
            <person name="Kasson L.R."/>
            <person name="Stajich J.E."/>
        </authorList>
    </citation>
    <scope>NUCLEOTIDE SEQUENCE [LARGE SCALE GENOMIC DNA]</scope>
    <source>
        <strain evidence="6 7">NRRL 64653</strain>
    </source>
</reference>
<evidence type="ECO:0000259" key="4">
    <source>
        <dbReference type="Pfam" id="PF00725"/>
    </source>
</evidence>
<sequence>MAASNPDMSQPGFIDIALVGAGTIGLSFAALHLSAATERPARVIIFDPRPDLKDYIEAKLPEYLSILVRSSGQGQKPTPGNPEALSLASLIETGRLHITSSLSEAVAQAAIVQEQGPERVEFKQQIWPEIESLAPPDALFWSSTSGIPGSVQSQRMQDKSRLLIVHPFNPPHIMPLLEIIAAPDVQPSQSPCLARTMEYWASLGRKPVILKEEITGFVANRLAFALFREAAYLVEKGIASAEDIDQVVQQSLGPRWAVRGPFWSYHAGGGEERGLEGFLDKIGDTIQACWDDLGTLQLQGPEVLGKDSASWQGRLCEQVESQYGKLGSTDLRDRDEKLRSVLDITKP</sequence>
<dbReference type="PROSITE" id="PS00067">
    <property type="entry name" value="3HCDH"/>
    <property type="match status" value="1"/>
</dbReference>
<proteinExistence type="inferred from homology"/>
<dbReference type="InterPro" id="IPR006176">
    <property type="entry name" value="3-OHacyl-CoA_DH_NAD-bd"/>
</dbReference>
<organism evidence="6 7">
    <name type="scientific">Neonectria punicea</name>
    <dbReference type="NCBI Taxonomy" id="979145"/>
    <lineage>
        <taxon>Eukaryota</taxon>
        <taxon>Fungi</taxon>
        <taxon>Dikarya</taxon>
        <taxon>Ascomycota</taxon>
        <taxon>Pezizomycotina</taxon>
        <taxon>Sordariomycetes</taxon>
        <taxon>Hypocreomycetidae</taxon>
        <taxon>Hypocreales</taxon>
        <taxon>Nectriaceae</taxon>
        <taxon>Neonectria</taxon>
    </lineage>
</organism>
<evidence type="ECO:0008006" key="8">
    <source>
        <dbReference type="Google" id="ProtNLM"/>
    </source>
</evidence>
<evidence type="ECO:0000313" key="7">
    <source>
        <dbReference type="Proteomes" id="UP001498476"/>
    </source>
</evidence>
<keyword evidence="3" id="KW-0472">Membrane</keyword>
<dbReference type="SUPFAM" id="SSF51735">
    <property type="entry name" value="NAD(P)-binding Rossmann-fold domains"/>
    <property type="match status" value="1"/>
</dbReference>
<dbReference type="InterPro" id="IPR036291">
    <property type="entry name" value="NAD(P)-bd_dom_sf"/>
</dbReference>
<feature type="domain" description="3-hydroxyacyl-CoA dehydrogenase C-terminal" evidence="4">
    <location>
        <begin position="216"/>
        <end position="265"/>
    </location>
</feature>
<evidence type="ECO:0000259" key="5">
    <source>
        <dbReference type="Pfam" id="PF02737"/>
    </source>
</evidence>
<evidence type="ECO:0000256" key="1">
    <source>
        <dbReference type="ARBA" id="ARBA00009463"/>
    </source>
</evidence>
<dbReference type="Gene3D" id="3.40.50.720">
    <property type="entry name" value="NAD(P)-binding Rossmann-like Domain"/>
    <property type="match status" value="1"/>
</dbReference>
<evidence type="ECO:0000313" key="6">
    <source>
        <dbReference type="EMBL" id="KAK7424278.1"/>
    </source>
</evidence>
<accession>A0ABR1HU92</accession>
<dbReference type="SUPFAM" id="SSF48179">
    <property type="entry name" value="6-phosphogluconate dehydrogenase C-terminal domain-like"/>
    <property type="match status" value="1"/>
</dbReference>
<keyword evidence="2" id="KW-0560">Oxidoreductase</keyword>
<feature type="domain" description="3-hydroxyacyl-CoA dehydrogenase NAD binding" evidence="5">
    <location>
        <begin position="16"/>
        <end position="212"/>
    </location>
</feature>
<feature type="transmembrane region" description="Helical" evidence="3">
    <location>
        <begin position="12"/>
        <end position="33"/>
    </location>
</feature>
<evidence type="ECO:0000256" key="2">
    <source>
        <dbReference type="ARBA" id="ARBA00023002"/>
    </source>
</evidence>
<dbReference type="Gene3D" id="1.10.1040.10">
    <property type="entry name" value="N-(1-d-carboxylethyl)-l-norvaline Dehydrogenase, domain 2"/>
    <property type="match status" value="1"/>
</dbReference>
<dbReference type="Pfam" id="PF00725">
    <property type="entry name" value="3HCDH"/>
    <property type="match status" value="1"/>
</dbReference>
<comment type="caution">
    <text evidence="6">The sequence shown here is derived from an EMBL/GenBank/DDBJ whole genome shotgun (WGS) entry which is preliminary data.</text>
</comment>
<dbReference type="InterPro" id="IPR006180">
    <property type="entry name" value="3-OHacyl-CoA_DH_CS"/>
</dbReference>
<protein>
    <recommendedName>
        <fullName evidence="8">3-hydroxyacyl-CoA dehydrogenase</fullName>
    </recommendedName>
</protein>
<dbReference type="PANTHER" id="PTHR48075">
    <property type="entry name" value="3-HYDROXYACYL-COA DEHYDROGENASE FAMILY PROTEIN"/>
    <property type="match status" value="1"/>
</dbReference>
<dbReference type="PANTHER" id="PTHR48075:SF1">
    <property type="entry name" value="LAMBDA-CRYSTALLIN HOMOLOG"/>
    <property type="match status" value="1"/>
</dbReference>
<gene>
    <name evidence="6" type="ORF">QQX98_000546</name>
</gene>
<dbReference type="InterPro" id="IPR008927">
    <property type="entry name" value="6-PGluconate_DH-like_C_sf"/>
</dbReference>
<dbReference type="InterPro" id="IPR013328">
    <property type="entry name" value="6PGD_dom2"/>
</dbReference>
<evidence type="ECO:0000256" key="3">
    <source>
        <dbReference type="SAM" id="Phobius"/>
    </source>
</evidence>
<keyword evidence="3" id="KW-0812">Transmembrane</keyword>
<dbReference type="InterPro" id="IPR006108">
    <property type="entry name" value="3HC_DH_C"/>
</dbReference>
<keyword evidence="3" id="KW-1133">Transmembrane helix</keyword>
<comment type="similarity">
    <text evidence="1">Belongs to the 3-hydroxyacyl-CoA dehydrogenase family.</text>
</comment>
<dbReference type="Proteomes" id="UP001498476">
    <property type="component" value="Unassembled WGS sequence"/>
</dbReference>